<reference evidence="2 3" key="2">
    <citation type="journal article" date="2016" name="Int. J. Syst. Evol. Microbiol.">
        <title>Flavisolibacter tropicus sp. nov., isolated from tropical soil.</title>
        <authorList>
            <person name="Lee J.J."/>
            <person name="Kang M.S."/>
            <person name="Kim G.S."/>
            <person name="Lee C.S."/>
            <person name="Lim S."/>
            <person name="Lee J."/>
            <person name="Roh S.H."/>
            <person name="Kang H."/>
            <person name="Ha J.M."/>
            <person name="Bae S."/>
            <person name="Jung H.Y."/>
            <person name="Kim M.K."/>
        </authorList>
    </citation>
    <scope>NUCLEOTIDE SEQUENCE [LARGE SCALE GENOMIC DNA]</scope>
    <source>
        <strain evidence="2 3">LCS9</strain>
    </source>
</reference>
<accession>A0A172TX01</accession>
<name>A0A172TX01_9BACT</name>
<dbReference type="EMBL" id="CP011390">
    <property type="protein sequence ID" value="ANE51615.1"/>
    <property type="molecule type" value="Genomic_DNA"/>
</dbReference>
<dbReference type="RefSeq" id="WP_066405726.1">
    <property type="nucleotide sequence ID" value="NZ_CP011390.1"/>
</dbReference>
<dbReference type="STRING" id="1492898.SY85_15005"/>
<dbReference type="Proteomes" id="UP000077177">
    <property type="component" value="Chromosome"/>
</dbReference>
<organism evidence="2 3">
    <name type="scientific">Flavisolibacter tropicus</name>
    <dbReference type="NCBI Taxonomy" id="1492898"/>
    <lineage>
        <taxon>Bacteria</taxon>
        <taxon>Pseudomonadati</taxon>
        <taxon>Bacteroidota</taxon>
        <taxon>Chitinophagia</taxon>
        <taxon>Chitinophagales</taxon>
        <taxon>Chitinophagaceae</taxon>
        <taxon>Flavisolibacter</taxon>
    </lineage>
</organism>
<feature type="signal peptide" evidence="1">
    <location>
        <begin position="1"/>
        <end position="23"/>
    </location>
</feature>
<reference evidence="3" key="1">
    <citation type="submission" date="2015-01" db="EMBL/GenBank/DDBJ databases">
        <title>Flavisolibacter sp./LCS9/ whole genome sequencing.</title>
        <authorList>
            <person name="Kim M.K."/>
            <person name="Srinivasan S."/>
            <person name="Lee J.-J."/>
        </authorList>
    </citation>
    <scope>NUCLEOTIDE SEQUENCE [LARGE SCALE GENOMIC DNA]</scope>
    <source>
        <strain evidence="3">LCS9</strain>
    </source>
</reference>
<proteinExistence type="predicted"/>
<evidence type="ECO:0000313" key="3">
    <source>
        <dbReference type="Proteomes" id="UP000077177"/>
    </source>
</evidence>
<keyword evidence="3" id="KW-1185">Reference proteome</keyword>
<evidence type="ECO:0000313" key="2">
    <source>
        <dbReference type="EMBL" id="ANE51615.1"/>
    </source>
</evidence>
<evidence type="ECO:0000256" key="1">
    <source>
        <dbReference type="SAM" id="SignalP"/>
    </source>
</evidence>
<sequence>MRHPIRSLLVTLFFIFISFITKAQQPTTALELNDAMADITDSLYQAGSEWGKAFGDAYKTGRYDLIKPYRVRLENFINQKLEYVVTMKDINNSKSLRLAVIEFLSYEKRLLQEAFLPFERLKSSVTKEEVQKLIDNLTTLAAKEKDMLAKVSEAQELYGAENGFAIENKL</sequence>
<feature type="chain" id="PRO_5008001303" evidence="1">
    <location>
        <begin position="24"/>
        <end position="170"/>
    </location>
</feature>
<protein>
    <submittedName>
        <fullName evidence="2">Uncharacterized protein</fullName>
    </submittedName>
</protein>
<keyword evidence="1" id="KW-0732">Signal</keyword>
<dbReference type="KEGG" id="fla:SY85_15005"/>
<dbReference type="OrthoDB" id="671456at2"/>
<dbReference type="AlphaFoldDB" id="A0A172TX01"/>
<gene>
    <name evidence="2" type="ORF">SY85_15005</name>
</gene>